<accession>A0A8J3M0X3</accession>
<name>A0A8J3M0X3_9MICO</name>
<sequence>MGDRPTERREPELQERGEDLGDPARLRGITGGAHRRIVPTADNGWLSRAMSHDEDPPELRGYVPNDDRPLRHPATLRIMRVVIVLGVIGLVVPSLYATIALQARTAAALCDRATAAGTIDAEPVTRFELLGPAGPSWYCYARDFGGRELLIGSLGLIPG</sequence>
<protein>
    <submittedName>
        <fullName evidence="3">Uncharacterized protein</fullName>
    </submittedName>
</protein>
<keyword evidence="2" id="KW-1133">Transmembrane helix</keyword>
<gene>
    <name evidence="3" type="ORF">GCM10011600_19790</name>
</gene>
<organism evidence="3 4">
    <name type="scientific">Pseudolysinimonas yzui</name>
    <dbReference type="NCBI Taxonomy" id="2708254"/>
    <lineage>
        <taxon>Bacteria</taxon>
        <taxon>Bacillati</taxon>
        <taxon>Actinomycetota</taxon>
        <taxon>Actinomycetes</taxon>
        <taxon>Micrococcales</taxon>
        <taxon>Microbacteriaceae</taxon>
        <taxon>Pseudolysinimonas</taxon>
    </lineage>
</organism>
<feature type="transmembrane region" description="Helical" evidence="2">
    <location>
        <begin position="78"/>
        <end position="101"/>
    </location>
</feature>
<reference evidence="3" key="1">
    <citation type="journal article" date="2014" name="Int. J. Syst. Evol. Microbiol.">
        <title>Complete genome sequence of Corynebacterium casei LMG S-19264T (=DSM 44701T), isolated from a smear-ripened cheese.</title>
        <authorList>
            <consortium name="US DOE Joint Genome Institute (JGI-PGF)"/>
            <person name="Walter F."/>
            <person name="Albersmeier A."/>
            <person name="Kalinowski J."/>
            <person name="Ruckert C."/>
        </authorList>
    </citation>
    <scope>NUCLEOTIDE SEQUENCE</scope>
    <source>
        <strain evidence="3">CGMCC 1.16548</strain>
    </source>
</reference>
<dbReference type="AlphaFoldDB" id="A0A8J3M0X3"/>
<proteinExistence type="predicted"/>
<evidence type="ECO:0000256" key="2">
    <source>
        <dbReference type="SAM" id="Phobius"/>
    </source>
</evidence>
<dbReference type="Proteomes" id="UP000617531">
    <property type="component" value="Unassembled WGS sequence"/>
</dbReference>
<evidence type="ECO:0000256" key="1">
    <source>
        <dbReference type="SAM" id="MobiDB-lite"/>
    </source>
</evidence>
<keyword evidence="4" id="KW-1185">Reference proteome</keyword>
<comment type="caution">
    <text evidence="3">The sequence shown here is derived from an EMBL/GenBank/DDBJ whole genome shotgun (WGS) entry which is preliminary data.</text>
</comment>
<feature type="compositionally biased region" description="Basic and acidic residues" evidence="1">
    <location>
        <begin position="1"/>
        <end position="25"/>
    </location>
</feature>
<keyword evidence="2" id="KW-0812">Transmembrane</keyword>
<evidence type="ECO:0000313" key="3">
    <source>
        <dbReference type="EMBL" id="GHF18877.1"/>
    </source>
</evidence>
<dbReference type="EMBL" id="BNAI01000003">
    <property type="protein sequence ID" value="GHF18877.1"/>
    <property type="molecule type" value="Genomic_DNA"/>
</dbReference>
<keyword evidence="2" id="KW-0472">Membrane</keyword>
<evidence type="ECO:0000313" key="4">
    <source>
        <dbReference type="Proteomes" id="UP000617531"/>
    </source>
</evidence>
<feature type="region of interest" description="Disordered" evidence="1">
    <location>
        <begin position="1"/>
        <end position="33"/>
    </location>
</feature>
<feature type="region of interest" description="Disordered" evidence="1">
    <location>
        <begin position="47"/>
        <end position="66"/>
    </location>
</feature>
<reference evidence="3" key="2">
    <citation type="submission" date="2020-09" db="EMBL/GenBank/DDBJ databases">
        <authorList>
            <person name="Sun Q."/>
            <person name="Zhou Y."/>
        </authorList>
    </citation>
    <scope>NUCLEOTIDE SEQUENCE</scope>
    <source>
        <strain evidence="3">CGMCC 1.16548</strain>
    </source>
</reference>